<sequence>MTQSRKTYRISYAGSGALCVRMHDRAELPLHSAMDRTAVFFSAYDGGKQCIGKRARGALRGTLEEENFIMTKRQLALAVAIAAIGTNAVWMNGVSAAEKQDVHGGGTDAVDTYELDPVDVEGERVQETSNTTLPGGFLESKPSVGLLGNQDVMDAPFTVSSMSQKAIQTFSSPSDGVNGTLTLNPSVRVMTSHLYQDIAVRGFRLSGHALYVNGIPGLLAQYNIPYYWVDSVSVISGPNIGVSGTIVNEAVGGTVNFTSKKAEREALEARLSYLGGKSVEEAVDVGNRFGRDKRWGVRVTATNVAGETAVKHERLLRQNIFVNLDQHTTHSHTNLLLGYNHTKHNAGPMRIGFEFGSGKVTHLIPAPKLSRSYKPEWSYNEYDNFILALNHDQKLSEHLTAFLNAGYHLENWYGYVDGSPTVINNNGDFNIAMENYPLYFTRTYVGVGLRGDFKTGSVRHDYLVGVDRNWRRSGGAGNVFWRGTGNIYRDNTWDQPDLLHGTIPHNNKLTMTGWHVVDTMKAFDEKLQLTIGFHGHSVKVSNAGKSTVKSDAISPTVAVSWKFTPDVMAYAAHSESFNAGSTVGTSYKNKGETLDPAKTKQNEIGVKVKSGNFLHTLSLFQIRQANSIDVQKSDGVYLENNGERENKGAEWAFTGSIADRWDLVGGVSYSNFKQTKTKNGANDGKGVDGMPRWTGTMGIVYHPSEAWSVIGRMNYVGSGTINNGVIRVPSHVLFDLGAAYQTKIDKTPVTFRAMLYNVAGKDYWSMRDNSTSLALGAPRTFTFSANFEL</sequence>
<name>E7N136_9FIRM</name>
<keyword evidence="7 8" id="KW-0998">Cell outer membrane</keyword>
<dbReference type="GO" id="GO:0009279">
    <property type="term" value="C:cell outer membrane"/>
    <property type="evidence" value="ECO:0007669"/>
    <property type="project" value="UniProtKB-SubCell"/>
</dbReference>
<keyword evidence="4 8" id="KW-0812">Transmembrane</keyword>
<dbReference type="Proteomes" id="UP000004633">
    <property type="component" value="Unassembled WGS sequence"/>
</dbReference>
<dbReference type="InterPro" id="IPR036942">
    <property type="entry name" value="Beta-barrel_TonB_sf"/>
</dbReference>
<evidence type="ECO:0000256" key="2">
    <source>
        <dbReference type="ARBA" id="ARBA00022448"/>
    </source>
</evidence>
<feature type="domain" description="TonB-dependent receptor-like beta-barrel" evidence="11">
    <location>
        <begin position="346"/>
        <end position="758"/>
    </location>
</feature>
<evidence type="ECO:0000256" key="10">
    <source>
        <dbReference type="SAM" id="Phobius"/>
    </source>
</evidence>
<dbReference type="PROSITE" id="PS52016">
    <property type="entry name" value="TONB_DEPENDENT_REC_3"/>
    <property type="match status" value="1"/>
</dbReference>
<dbReference type="InterPro" id="IPR039426">
    <property type="entry name" value="TonB-dep_rcpt-like"/>
</dbReference>
<keyword evidence="6 8" id="KW-0472">Membrane</keyword>
<dbReference type="EMBL" id="AECV01000008">
    <property type="protein sequence ID" value="EFW30145.1"/>
    <property type="molecule type" value="Genomic_DNA"/>
</dbReference>
<dbReference type="InterPro" id="IPR037066">
    <property type="entry name" value="Plug_dom_sf"/>
</dbReference>
<dbReference type="PANTHER" id="PTHR32552">
    <property type="entry name" value="FERRICHROME IRON RECEPTOR-RELATED"/>
    <property type="match status" value="1"/>
</dbReference>
<dbReference type="PANTHER" id="PTHR32552:SF82">
    <property type="entry name" value="FCUA PROTEIN"/>
    <property type="match status" value="1"/>
</dbReference>
<evidence type="ECO:0000313" key="13">
    <source>
        <dbReference type="EMBL" id="EFW30145.1"/>
    </source>
</evidence>
<keyword evidence="14" id="KW-1185">Reference proteome</keyword>
<comment type="caution">
    <text evidence="13">The sequence shown here is derived from an EMBL/GenBank/DDBJ whole genome shotgun (WGS) entry which is preliminary data.</text>
</comment>
<dbReference type="AlphaFoldDB" id="E7N136"/>
<comment type="subcellular location">
    <subcellularLocation>
        <location evidence="1 8">Cell outer membrane</location>
        <topology evidence="1 8">Multi-pass membrane protein</topology>
    </subcellularLocation>
</comment>
<dbReference type="Gene3D" id="2.170.130.10">
    <property type="entry name" value="TonB-dependent receptor, plug domain"/>
    <property type="match status" value="1"/>
</dbReference>
<dbReference type="InterPro" id="IPR012910">
    <property type="entry name" value="Plug_dom"/>
</dbReference>
<keyword evidence="10" id="KW-1133">Transmembrane helix</keyword>
<evidence type="ECO:0000256" key="4">
    <source>
        <dbReference type="ARBA" id="ARBA00022692"/>
    </source>
</evidence>
<keyword evidence="13" id="KW-0675">Receptor</keyword>
<dbReference type="STRING" id="749551.HMPREF9555_00687"/>
<dbReference type="SUPFAM" id="SSF56935">
    <property type="entry name" value="Porins"/>
    <property type="match status" value="1"/>
</dbReference>
<feature type="domain" description="TonB-dependent receptor plug" evidence="12">
    <location>
        <begin position="152"/>
        <end position="239"/>
    </location>
</feature>
<dbReference type="Pfam" id="PF00593">
    <property type="entry name" value="TonB_dep_Rec_b-barrel"/>
    <property type="match status" value="1"/>
</dbReference>
<gene>
    <name evidence="13" type="ORF">HMPREF9555_00687</name>
</gene>
<evidence type="ECO:0000259" key="11">
    <source>
        <dbReference type="Pfam" id="PF00593"/>
    </source>
</evidence>
<evidence type="ECO:0000259" key="12">
    <source>
        <dbReference type="Pfam" id="PF07715"/>
    </source>
</evidence>
<reference evidence="13 14" key="1">
    <citation type="submission" date="2010-08" db="EMBL/GenBank/DDBJ databases">
        <authorList>
            <person name="Weinstock G."/>
            <person name="Sodergren E."/>
            <person name="Clifton S."/>
            <person name="Fulton L."/>
            <person name="Fulton B."/>
            <person name="Courtney L."/>
            <person name="Fronick C."/>
            <person name="Harrison M."/>
            <person name="Strong C."/>
            <person name="Farmer C."/>
            <person name="Delahaunty K."/>
            <person name="Markovic C."/>
            <person name="Hall O."/>
            <person name="Minx P."/>
            <person name="Tomlinson C."/>
            <person name="Mitreva M."/>
            <person name="Hou S."/>
            <person name="Chen J."/>
            <person name="Wollam A."/>
            <person name="Pepin K.H."/>
            <person name="Johnson M."/>
            <person name="Bhonagiri V."/>
            <person name="Zhang X."/>
            <person name="Suruliraj S."/>
            <person name="Warren W."/>
            <person name="Chinwalla A."/>
            <person name="Mardis E.R."/>
            <person name="Wilson R.K."/>
        </authorList>
    </citation>
    <scope>NUCLEOTIDE SEQUENCE [LARGE SCALE GENOMIC DNA]</scope>
    <source>
        <strain evidence="13 14">F0399</strain>
    </source>
</reference>
<evidence type="ECO:0000256" key="5">
    <source>
        <dbReference type="ARBA" id="ARBA00023077"/>
    </source>
</evidence>
<dbReference type="Gene3D" id="2.40.170.20">
    <property type="entry name" value="TonB-dependent receptor, beta-barrel domain"/>
    <property type="match status" value="1"/>
</dbReference>
<feature type="transmembrane region" description="Helical" evidence="10">
    <location>
        <begin position="75"/>
        <end position="93"/>
    </location>
</feature>
<dbReference type="Pfam" id="PF07715">
    <property type="entry name" value="Plug"/>
    <property type="match status" value="1"/>
</dbReference>
<dbReference type="HOGENOM" id="CLU_008287_22_0_9"/>
<evidence type="ECO:0000256" key="7">
    <source>
        <dbReference type="ARBA" id="ARBA00023237"/>
    </source>
</evidence>
<organism evidence="13 14">
    <name type="scientific">Selenomonas artemidis F0399</name>
    <dbReference type="NCBI Taxonomy" id="749551"/>
    <lineage>
        <taxon>Bacteria</taxon>
        <taxon>Bacillati</taxon>
        <taxon>Bacillota</taxon>
        <taxon>Negativicutes</taxon>
        <taxon>Selenomonadales</taxon>
        <taxon>Selenomonadaceae</taxon>
        <taxon>Selenomonas</taxon>
    </lineage>
</organism>
<keyword evidence="5 9" id="KW-0798">TonB box</keyword>
<keyword evidence="2 8" id="KW-0813">Transport</keyword>
<evidence type="ECO:0000256" key="3">
    <source>
        <dbReference type="ARBA" id="ARBA00022452"/>
    </source>
</evidence>
<accession>E7N136</accession>
<comment type="similarity">
    <text evidence="8 9">Belongs to the TonB-dependent receptor family.</text>
</comment>
<dbReference type="GO" id="GO:0015344">
    <property type="term" value="F:siderophore uptake transmembrane transporter activity"/>
    <property type="evidence" value="ECO:0007669"/>
    <property type="project" value="TreeGrafter"/>
</dbReference>
<evidence type="ECO:0000256" key="1">
    <source>
        <dbReference type="ARBA" id="ARBA00004571"/>
    </source>
</evidence>
<evidence type="ECO:0000313" key="14">
    <source>
        <dbReference type="Proteomes" id="UP000004633"/>
    </source>
</evidence>
<evidence type="ECO:0000256" key="9">
    <source>
        <dbReference type="RuleBase" id="RU003357"/>
    </source>
</evidence>
<keyword evidence="3 8" id="KW-1134">Transmembrane beta strand</keyword>
<dbReference type="CDD" id="cd01347">
    <property type="entry name" value="ligand_gated_channel"/>
    <property type="match status" value="1"/>
</dbReference>
<evidence type="ECO:0000256" key="8">
    <source>
        <dbReference type="PROSITE-ProRule" id="PRU01360"/>
    </source>
</evidence>
<protein>
    <submittedName>
        <fullName evidence="13">TonB-dependent siderophore receptor</fullName>
    </submittedName>
</protein>
<evidence type="ECO:0000256" key="6">
    <source>
        <dbReference type="ARBA" id="ARBA00023136"/>
    </source>
</evidence>
<dbReference type="InterPro" id="IPR000531">
    <property type="entry name" value="Beta-barrel_TonB"/>
</dbReference>
<proteinExistence type="inferred from homology"/>